<dbReference type="RefSeq" id="WP_125126932.1">
    <property type="nucleotide sequence ID" value="NZ_RHJS01000002.1"/>
</dbReference>
<dbReference type="PANTHER" id="PTHR42935:SF1">
    <property type="entry name" value="SLR0930 PROTEIN"/>
    <property type="match status" value="1"/>
</dbReference>
<dbReference type="Proteomes" id="UP000274920">
    <property type="component" value="Unassembled WGS sequence"/>
</dbReference>
<comment type="caution">
    <text evidence="1">The sequence shown here is derived from an EMBL/GenBank/DDBJ whole genome shotgun (WGS) entry which is preliminary data.</text>
</comment>
<keyword evidence="1" id="KW-0067">ATP-binding</keyword>
<reference evidence="1" key="1">
    <citation type="submission" date="2018-10" db="EMBL/GenBank/DDBJ databases">
        <title>Schaedlerella arabinophila gen. nov. sp. nov., isolated from the mouse intestinal tract and comparative analysis with the genome of the closely related altered Schaedler flora strain ASF502.</title>
        <authorList>
            <person name="Miyake S."/>
            <person name="Soh M."/>
            <person name="Seedorf H."/>
        </authorList>
    </citation>
    <scope>NUCLEOTIDE SEQUENCE [LARGE SCALE GENOMIC DNA]</scope>
    <source>
        <strain evidence="1">DSM 106076</strain>
    </source>
</reference>
<evidence type="ECO:0000313" key="2">
    <source>
        <dbReference type="Proteomes" id="UP000274920"/>
    </source>
</evidence>
<name>A0A426DER5_9FIRM</name>
<dbReference type="InterPro" id="IPR008533">
    <property type="entry name" value="DUF815"/>
</dbReference>
<organism evidence="1 2">
    <name type="scientific">Schaedlerella arabinosiphila</name>
    <dbReference type="NCBI Taxonomy" id="2044587"/>
    <lineage>
        <taxon>Bacteria</taxon>
        <taxon>Bacillati</taxon>
        <taxon>Bacillota</taxon>
        <taxon>Clostridia</taxon>
        <taxon>Lachnospirales</taxon>
        <taxon>Lachnospiraceae</taxon>
        <taxon>Schaedlerella</taxon>
    </lineage>
</organism>
<dbReference type="Gene3D" id="3.40.50.300">
    <property type="entry name" value="P-loop containing nucleotide triphosphate hydrolases"/>
    <property type="match status" value="1"/>
</dbReference>
<accession>A0A426DER5</accession>
<dbReference type="AlphaFoldDB" id="A0A426DER5"/>
<sequence>MRTNELMLYRNMEHGDILLDMTFLMENYENEYYNREDLQSLLFECVNELLEIAVRHGFEGNLWHAYLTFLLANHENAYSTSCEIVGQVGGSINQIVLHDFEVLKELFDFDFGPMQKALDAECFAILLDYQNEDAAGKVFNKRIRDRICGLSRSLGKAAGAEEFGDCLTRFYQEFGVGKLGLHKAFRVEHPEGEAARIVPISNIAHVRLDDLVGYETAKKKLIDNTRAFVEGRRANNCLLYGDAGTGKSSSIKAILNMYYGQGLRMIELYKHQFRDLNDVIAQIKNRNYKFIIYMDDLSFEEFETEYKYLKAVIEGGLEKKPENVLIYATSNRRHLIRETFRDKADRDEELHTNDTVQEKLSLVARFGVTIYYGSPDKKEFQEIVRTLARTNGIDMPEETLLLEANRWELSHGGLSGRTAQQFIDYLSGTDAGNHVKGSKV</sequence>
<dbReference type="SUPFAM" id="SSF52540">
    <property type="entry name" value="P-loop containing nucleoside triphosphate hydrolases"/>
    <property type="match status" value="1"/>
</dbReference>
<dbReference type="InterPro" id="IPR027417">
    <property type="entry name" value="P-loop_NTPase"/>
</dbReference>
<dbReference type="GO" id="GO:0005524">
    <property type="term" value="F:ATP binding"/>
    <property type="evidence" value="ECO:0007669"/>
    <property type="project" value="UniProtKB-KW"/>
</dbReference>
<keyword evidence="2" id="KW-1185">Reference proteome</keyword>
<protein>
    <submittedName>
        <fullName evidence="1">ATP-binding protein</fullName>
    </submittedName>
</protein>
<dbReference type="PANTHER" id="PTHR42935">
    <property type="entry name" value="SLR0930 PROTEIN"/>
    <property type="match status" value="1"/>
</dbReference>
<gene>
    <name evidence="1" type="ORF">EBB54_07410</name>
</gene>
<proteinExistence type="predicted"/>
<keyword evidence="1" id="KW-0547">Nucleotide-binding</keyword>
<evidence type="ECO:0000313" key="1">
    <source>
        <dbReference type="EMBL" id="RRK31211.1"/>
    </source>
</evidence>
<dbReference type="EMBL" id="RHJS01000002">
    <property type="protein sequence ID" value="RRK31211.1"/>
    <property type="molecule type" value="Genomic_DNA"/>
</dbReference>
<dbReference type="Pfam" id="PF05673">
    <property type="entry name" value="DUF815"/>
    <property type="match status" value="1"/>
</dbReference>